<keyword evidence="4" id="KW-1133">Transmembrane helix</keyword>
<feature type="transmembrane region" description="Helical" evidence="4">
    <location>
        <begin position="81"/>
        <end position="99"/>
    </location>
</feature>
<dbReference type="OrthoDB" id="2993351at2759"/>
<evidence type="ECO:0000313" key="7">
    <source>
        <dbReference type="EMBL" id="CAF3374224.1"/>
    </source>
</evidence>
<evidence type="ECO:0000313" key="12">
    <source>
        <dbReference type="Proteomes" id="UP000663865"/>
    </source>
</evidence>
<dbReference type="InterPro" id="IPR052355">
    <property type="entry name" value="CENP-V-like"/>
</dbReference>
<evidence type="ECO:0000259" key="5">
    <source>
        <dbReference type="PROSITE" id="PS51891"/>
    </source>
</evidence>
<evidence type="ECO:0000313" key="13">
    <source>
        <dbReference type="Proteomes" id="UP000663873"/>
    </source>
</evidence>
<dbReference type="Gene3D" id="2.170.150.70">
    <property type="match status" value="1"/>
</dbReference>
<dbReference type="PROSITE" id="PS51891">
    <property type="entry name" value="CENP_V_GFA"/>
    <property type="match status" value="1"/>
</dbReference>
<dbReference type="AlphaFoldDB" id="A0A817W1M5"/>
<evidence type="ECO:0000313" key="8">
    <source>
        <dbReference type="EMBL" id="CAF3412216.1"/>
    </source>
</evidence>
<dbReference type="EMBL" id="CAJOBO010000101">
    <property type="protein sequence ID" value="CAF4129190.1"/>
    <property type="molecule type" value="Genomic_DNA"/>
</dbReference>
<evidence type="ECO:0000313" key="10">
    <source>
        <dbReference type="EMBL" id="CAF4173774.1"/>
    </source>
</evidence>
<dbReference type="EMBL" id="CAJOBP010000405">
    <property type="protein sequence ID" value="CAF4173774.1"/>
    <property type="molecule type" value="Genomic_DNA"/>
</dbReference>
<dbReference type="EMBL" id="CAJOBS010000685">
    <property type="protein sequence ID" value="CAF4624908.1"/>
    <property type="molecule type" value="Genomic_DNA"/>
</dbReference>
<evidence type="ECO:0000256" key="1">
    <source>
        <dbReference type="ARBA" id="ARBA00005495"/>
    </source>
</evidence>
<keyword evidence="4" id="KW-0812">Transmembrane</keyword>
<evidence type="ECO:0000256" key="2">
    <source>
        <dbReference type="ARBA" id="ARBA00022723"/>
    </source>
</evidence>
<dbReference type="Proteomes" id="UP000663873">
    <property type="component" value="Unassembled WGS sequence"/>
</dbReference>
<feature type="domain" description="CENP-V/GFA" evidence="5">
    <location>
        <begin position="5"/>
        <end position="119"/>
    </location>
</feature>
<evidence type="ECO:0000256" key="4">
    <source>
        <dbReference type="SAM" id="Phobius"/>
    </source>
</evidence>
<dbReference type="GO" id="GO:0016846">
    <property type="term" value="F:carbon-sulfur lyase activity"/>
    <property type="evidence" value="ECO:0007669"/>
    <property type="project" value="InterPro"/>
</dbReference>
<dbReference type="PANTHER" id="PTHR28620">
    <property type="entry name" value="CENTROMERE PROTEIN V"/>
    <property type="match status" value="1"/>
</dbReference>
<dbReference type="EMBL" id="CAJNXB010004379">
    <property type="protein sequence ID" value="CAF3374224.1"/>
    <property type="molecule type" value="Genomic_DNA"/>
</dbReference>
<organism evidence="6 12">
    <name type="scientific">Rotaria socialis</name>
    <dbReference type="NCBI Taxonomy" id="392032"/>
    <lineage>
        <taxon>Eukaryota</taxon>
        <taxon>Metazoa</taxon>
        <taxon>Spiralia</taxon>
        <taxon>Gnathifera</taxon>
        <taxon>Rotifera</taxon>
        <taxon>Eurotatoria</taxon>
        <taxon>Bdelloidea</taxon>
        <taxon>Philodinida</taxon>
        <taxon>Philodinidae</taxon>
        <taxon>Rotaria</taxon>
    </lineage>
</organism>
<dbReference type="Proteomes" id="UP000663838">
    <property type="component" value="Unassembled WGS sequence"/>
</dbReference>
<accession>A0A817W1M5</accession>
<keyword evidence="3" id="KW-0862">Zinc</keyword>
<dbReference type="PANTHER" id="PTHR28620:SF1">
    <property type="entry name" value="CENP-V_GFA DOMAIN-CONTAINING PROTEIN"/>
    <property type="match status" value="1"/>
</dbReference>
<keyword evidence="13" id="KW-1185">Reference proteome</keyword>
<dbReference type="SUPFAM" id="SSF51316">
    <property type="entry name" value="Mss4-like"/>
    <property type="match status" value="1"/>
</dbReference>
<dbReference type="InterPro" id="IPR011057">
    <property type="entry name" value="Mss4-like_sf"/>
</dbReference>
<name>A0A817W1M5_9BILA</name>
<keyword evidence="4" id="KW-0472">Membrane</keyword>
<dbReference type="GO" id="GO:0046872">
    <property type="term" value="F:metal ion binding"/>
    <property type="evidence" value="ECO:0007669"/>
    <property type="project" value="UniProtKB-KW"/>
</dbReference>
<evidence type="ECO:0000256" key="3">
    <source>
        <dbReference type="ARBA" id="ARBA00022833"/>
    </source>
</evidence>
<comment type="similarity">
    <text evidence="1">Belongs to the Gfa family.</text>
</comment>
<dbReference type="Pfam" id="PF04828">
    <property type="entry name" value="GFA"/>
    <property type="match status" value="1"/>
</dbReference>
<sequence>MLVKHLGSCHCGAVKFEVEAPADLCVFRCNCSICRKKQNNHFIIPKRQFVLLTGADYLTTYTFNTNKAQHLFFVNVVYKVSIHHEAILIVTVLCHIVLIHRRLNRLNILILMVKIGKNL</sequence>
<dbReference type="EMBL" id="CAJNYV010000219">
    <property type="protein sequence ID" value="CAF3351333.1"/>
    <property type="molecule type" value="Genomic_DNA"/>
</dbReference>
<keyword evidence="2" id="KW-0479">Metal-binding</keyword>
<evidence type="ECO:0000313" key="6">
    <source>
        <dbReference type="EMBL" id="CAF3351333.1"/>
    </source>
</evidence>
<proteinExistence type="inferred from homology"/>
<reference evidence="6" key="1">
    <citation type="submission" date="2021-02" db="EMBL/GenBank/DDBJ databases">
        <authorList>
            <person name="Nowell W R."/>
        </authorList>
    </citation>
    <scope>NUCLEOTIDE SEQUENCE</scope>
</reference>
<evidence type="ECO:0000313" key="9">
    <source>
        <dbReference type="EMBL" id="CAF4129190.1"/>
    </source>
</evidence>
<dbReference type="Proteomes" id="UP000663851">
    <property type="component" value="Unassembled WGS sequence"/>
</dbReference>
<evidence type="ECO:0000313" key="11">
    <source>
        <dbReference type="EMBL" id="CAF4624908.1"/>
    </source>
</evidence>
<gene>
    <name evidence="9" type="ORF">HFQ381_LOCUS2938</name>
    <name evidence="6" type="ORF">KIK155_LOCUS3624</name>
    <name evidence="8" type="ORF">LUA448_LOCUS18620</name>
    <name evidence="7" type="ORF">TIS948_LOCUS25350</name>
    <name evidence="11" type="ORF">TOA249_LOCUS12210</name>
    <name evidence="10" type="ORF">UJA718_LOCUS4868</name>
</gene>
<dbReference type="EMBL" id="CAJNYD010002333">
    <property type="protein sequence ID" value="CAF3412216.1"/>
    <property type="molecule type" value="Genomic_DNA"/>
</dbReference>
<dbReference type="Proteomes" id="UP000663865">
    <property type="component" value="Unassembled WGS sequence"/>
</dbReference>
<dbReference type="Proteomes" id="UP000663825">
    <property type="component" value="Unassembled WGS sequence"/>
</dbReference>
<protein>
    <recommendedName>
        <fullName evidence="5">CENP-V/GFA domain-containing protein</fullName>
    </recommendedName>
</protein>
<comment type="caution">
    <text evidence="6">The sequence shown here is derived from an EMBL/GenBank/DDBJ whole genome shotgun (WGS) entry which is preliminary data.</text>
</comment>
<dbReference type="Proteomes" id="UP000663833">
    <property type="component" value="Unassembled WGS sequence"/>
</dbReference>
<dbReference type="InterPro" id="IPR006913">
    <property type="entry name" value="CENP-V/GFA"/>
</dbReference>